<dbReference type="GO" id="GO:0052855">
    <property type="term" value="F:ADP-dependent NAD(P)H-hydrate dehydratase activity"/>
    <property type="evidence" value="ECO:0007669"/>
    <property type="project" value="UniProtKB-UniRule"/>
</dbReference>
<feature type="binding site" evidence="18">
    <location>
        <begin position="142"/>
        <end position="148"/>
    </location>
    <ligand>
        <name>(6S)-NADPHX</name>
        <dbReference type="ChEBI" id="CHEBI:64076"/>
    </ligand>
</feature>
<dbReference type="EC" id="4.2.1.136" evidence="19"/>
<dbReference type="HAMAP" id="MF_01965">
    <property type="entry name" value="NADHX_dehydratase"/>
    <property type="match status" value="1"/>
</dbReference>
<dbReference type="InterPro" id="IPR029056">
    <property type="entry name" value="Ribokinase-like"/>
</dbReference>
<keyword evidence="11 18" id="KW-0413">Isomerase</keyword>
<feature type="binding site" evidence="17">
    <location>
        <position position="449"/>
    </location>
    <ligand>
        <name>(6S)-NADPHX</name>
        <dbReference type="ChEBI" id="CHEBI:64076"/>
    </ligand>
</feature>
<evidence type="ECO:0000256" key="7">
    <source>
        <dbReference type="ARBA" id="ARBA00022840"/>
    </source>
</evidence>
<feature type="binding site" evidence="17">
    <location>
        <begin position="419"/>
        <end position="423"/>
    </location>
    <ligand>
        <name>AMP</name>
        <dbReference type="ChEBI" id="CHEBI:456215"/>
    </ligand>
</feature>
<comment type="caution">
    <text evidence="22">The sequence shown here is derived from an EMBL/GenBank/DDBJ whole genome shotgun (WGS) entry which is preliminary data.</text>
</comment>
<dbReference type="PROSITE" id="PS51383">
    <property type="entry name" value="YJEF_C_3"/>
    <property type="match status" value="1"/>
</dbReference>
<evidence type="ECO:0000256" key="19">
    <source>
        <dbReference type="PIRNR" id="PIRNR017184"/>
    </source>
</evidence>
<dbReference type="GO" id="GO:0110051">
    <property type="term" value="P:metabolite repair"/>
    <property type="evidence" value="ECO:0007669"/>
    <property type="project" value="TreeGrafter"/>
</dbReference>
<dbReference type="SUPFAM" id="SSF53613">
    <property type="entry name" value="Ribokinase-like"/>
    <property type="match status" value="1"/>
</dbReference>
<feature type="binding site" evidence="18">
    <location>
        <position position="171"/>
    </location>
    <ligand>
        <name>(6S)-NADPHX</name>
        <dbReference type="ChEBI" id="CHEBI:64076"/>
    </ligand>
</feature>
<dbReference type="Pfam" id="PF03853">
    <property type="entry name" value="YjeF_N"/>
    <property type="match status" value="1"/>
</dbReference>
<comment type="catalytic activity">
    <reaction evidence="1 18 19">
        <text>(6R)-NADHX = (6S)-NADHX</text>
        <dbReference type="Rhea" id="RHEA:32215"/>
        <dbReference type="ChEBI" id="CHEBI:64074"/>
        <dbReference type="ChEBI" id="CHEBI:64075"/>
        <dbReference type="EC" id="5.1.99.6"/>
    </reaction>
</comment>
<organism evidence="22 23">
    <name type="scientific">Marinobacter vulgaris</name>
    <dbReference type="NCBI Taxonomy" id="1928331"/>
    <lineage>
        <taxon>Bacteria</taxon>
        <taxon>Pseudomonadati</taxon>
        <taxon>Pseudomonadota</taxon>
        <taxon>Gammaproteobacteria</taxon>
        <taxon>Pseudomonadales</taxon>
        <taxon>Marinobacteraceae</taxon>
        <taxon>Marinobacter</taxon>
    </lineage>
</organism>
<keyword evidence="12 17" id="KW-0456">Lyase</keyword>
<feature type="domain" description="YjeF N-terminal" evidence="21">
    <location>
        <begin position="19"/>
        <end position="228"/>
    </location>
</feature>
<dbReference type="PANTHER" id="PTHR12592:SF0">
    <property type="entry name" value="ATP-DEPENDENT (S)-NAD(P)H-HYDRATE DEHYDRATASE"/>
    <property type="match status" value="1"/>
</dbReference>
<dbReference type="InterPro" id="IPR004443">
    <property type="entry name" value="YjeF_N_dom"/>
</dbReference>
<dbReference type="InterPro" id="IPR017953">
    <property type="entry name" value="Carbohydrate_kinase_pred_CS"/>
</dbReference>
<evidence type="ECO:0000256" key="9">
    <source>
        <dbReference type="ARBA" id="ARBA00022958"/>
    </source>
</evidence>
<dbReference type="GO" id="GO:0046872">
    <property type="term" value="F:metal ion binding"/>
    <property type="evidence" value="ECO:0007669"/>
    <property type="project" value="UniProtKB-UniRule"/>
</dbReference>
<feature type="binding site" evidence="18">
    <location>
        <begin position="67"/>
        <end position="71"/>
    </location>
    <ligand>
        <name>(6S)-NADPHX</name>
        <dbReference type="ChEBI" id="CHEBI:64076"/>
    </ligand>
</feature>
<comment type="function">
    <text evidence="14 19">Bifunctional enzyme that catalyzes the epimerization of the S- and R-forms of NAD(P)HX and the dehydration of the S-form of NAD(P)HX at the expense of ADP, which is converted to AMP. This allows the repair of both epimers of NAD(P)HX, a damaged form of NAD(P)H that is a result of enzymatic or heat-dependent hydration.</text>
</comment>
<dbReference type="AlphaFoldDB" id="A0A2V3ZIN1"/>
<evidence type="ECO:0000256" key="17">
    <source>
        <dbReference type="HAMAP-Rule" id="MF_01965"/>
    </source>
</evidence>
<evidence type="ECO:0000259" key="20">
    <source>
        <dbReference type="PROSITE" id="PS51383"/>
    </source>
</evidence>
<evidence type="ECO:0000256" key="16">
    <source>
        <dbReference type="ARBA" id="ARBA00049209"/>
    </source>
</evidence>
<evidence type="ECO:0000256" key="14">
    <source>
        <dbReference type="ARBA" id="ARBA00025153"/>
    </source>
</evidence>
<dbReference type="GO" id="GO:0052856">
    <property type="term" value="F:NAD(P)HX epimerase activity"/>
    <property type="evidence" value="ECO:0007669"/>
    <property type="project" value="UniProtKB-UniRule"/>
</dbReference>
<dbReference type="PIRSF" id="PIRSF017184">
    <property type="entry name" value="Nnr"/>
    <property type="match status" value="1"/>
</dbReference>
<dbReference type="InterPro" id="IPR036652">
    <property type="entry name" value="YjeF_N_dom_sf"/>
</dbReference>
<dbReference type="PANTHER" id="PTHR12592">
    <property type="entry name" value="ATP-DEPENDENT (S)-NAD(P)H-HYDRATE DEHYDRATASE FAMILY MEMBER"/>
    <property type="match status" value="1"/>
</dbReference>
<evidence type="ECO:0000256" key="18">
    <source>
        <dbReference type="HAMAP-Rule" id="MF_01966"/>
    </source>
</evidence>
<gene>
    <name evidence="17" type="primary">nnrD</name>
    <name evidence="18" type="synonym">nnrE</name>
    <name evidence="22" type="ORF">DIT71_14725</name>
</gene>
<dbReference type="GO" id="GO:0046496">
    <property type="term" value="P:nicotinamide nucleotide metabolic process"/>
    <property type="evidence" value="ECO:0007669"/>
    <property type="project" value="UniProtKB-UniRule"/>
</dbReference>
<feature type="binding site" evidence="18">
    <location>
        <position position="174"/>
    </location>
    <ligand>
        <name>K(+)</name>
        <dbReference type="ChEBI" id="CHEBI:29103"/>
    </ligand>
</feature>
<comment type="function">
    <text evidence="18">Catalyzes the epimerization of the S- and R-forms of NAD(P)HX, a damaged form of NAD(P)H that is a result of enzymatic or heat-dependent hydration. This is a prerequisite for the S-specific NAD(P)H-hydrate dehydratase to allow the repair of both epimers of NAD(P)HX.</text>
</comment>
<comment type="catalytic activity">
    <reaction evidence="16 17 19">
        <text>(6S)-NADPHX + ADP = AMP + phosphate + NADPH + H(+)</text>
        <dbReference type="Rhea" id="RHEA:32235"/>
        <dbReference type="ChEBI" id="CHEBI:15378"/>
        <dbReference type="ChEBI" id="CHEBI:43474"/>
        <dbReference type="ChEBI" id="CHEBI:57783"/>
        <dbReference type="ChEBI" id="CHEBI:64076"/>
        <dbReference type="ChEBI" id="CHEBI:456215"/>
        <dbReference type="ChEBI" id="CHEBI:456216"/>
        <dbReference type="EC" id="4.2.1.136"/>
    </reaction>
</comment>
<dbReference type="EMBL" id="QFWX01000006">
    <property type="protein sequence ID" value="PXX89759.1"/>
    <property type="molecule type" value="Genomic_DNA"/>
</dbReference>
<feature type="binding site" evidence="17">
    <location>
        <position position="335"/>
    </location>
    <ligand>
        <name>(6S)-NADPHX</name>
        <dbReference type="ChEBI" id="CHEBI:64076"/>
    </ligand>
</feature>
<comment type="subunit">
    <text evidence="17">Homotetramer.</text>
</comment>
<dbReference type="OrthoDB" id="9806925at2"/>
<comment type="cofactor">
    <cofactor evidence="17">
        <name>Mg(2+)</name>
        <dbReference type="ChEBI" id="CHEBI:18420"/>
    </cofactor>
</comment>
<evidence type="ECO:0000313" key="22">
    <source>
        <dbReference type="EMBL" id="PXX89759.1"/>
    </source>
</evidence>
<dbReference type="Gene3D" id="3.40.50.10260">
    <property type="entry name" value="YjeF N-terminal domain"/>
    <property type="match status" value="1"/>
</dbReference>
<dbReference type="Pfam" id="PF01256">
    <property type="entry name" value="Carb_kinase"/>
    <property type="match status" value="1"/>
</dbReference>
<dbReference type="RefSeq" id="WP_114613972.1">
    <property type="nucleotide sequence ID" value="NZ_QFWX01000006.1"/>
</dbReference>
<evidence type="ECO:0000259" key="21">
    <source>
        <dbReference type="PROSITE" id="PS51385"/>
    </source>
</evidence>
<keyword evidence="6 17" id="KW-0547">Nucleotide-binding</keyword>
<feature type="binding site" evidence="17">
    <location>
        <position position="274"/>
    </location>
    <ligand>
        <name>(6S)-NADPHX</name>
        <dbReference type="ChEBI" id="CHEBI:64076"/>
    </ligand>
</feature>
<comment type="catalytic activity">
    <reaction evidence="15 17 19">
        <text>(6S)-NADHX + ADP = AMP + phosphate + NADH + H(+)</text>
        <dbReference type="Rhea" id="RHEA:32223"/>
        <dbReference type="ChEBI" id="CHEBI:15378"/>
        <dbReference type="ChEBI" id="CHEBI:43474"/>
        <dbReference type="ChEBI" id="CHEBI:57945"/>
        <dbReference type="ChEBI" id="CHEBI:64074"/>
        <dbReference type="ChEBI" id="CHEBI:456215"/>
        <dbReference type="ChEBI" id="CHEBI:456216"/>
        <dbReference type="EC" id="4.2.1.136"/>
    </reaction>
</comment>
<dbReference type="PROSITE" id="PS51385">
    <property type="entry name" value="YJEF_N"/>
    <property type="match status" value="1"/>
</dbReference>
<keyword evidence="10 17" id="KW-0520">NAD</keyword>
<keyword evidence="13" id="KW-0511">Multifunctional enzyme</keyword>
<comment type="similarity">
    <text evidence="4 19">In the C-terminal section; belongs to the NnrD/CARKD family.</text>
</comment>
<feature type="domain" description="YjeF C-terminal" evidence="20">
    <location>
        <begin position="239"/>
        <end position="508"/>
    </location>
</feature>
<dbReference type="CDD" id="cd01171">
    <property type="entry name" value="YXKO-related"/>
    <property type="match status" value="1"/>
</dbReference>
<dbReference type="EC" id="5.1.99.6" evidence="19"/>
<keyword evidence="9 18" id="KW-0630">Potassium</keyword>
<dbReference type="HAMAP" id="MF_01966">
    <property type="entry name" value="NADHX_epimerase"/>
    <property type="match status" value="1"/>
</dbReference>
<evidence type="ECO:0000256" key="10">
    <source>
        <dbReference type="ARBA" id="ARBA00023027"/>
    </source>
</evidence>
<proteinExistence type="inferred from homology"/>
<keyword evidence="8 17" id="KW-0521">NADP</keyword>
<evidence type="ECO:0000256" key="2">
    <source>
        <dbReference type="ARBA" id="ARBA00000909"/>
    </source>
</evidence>
<evidence type="ECO:0000256" key="13">
    <source>
        <dbReference type="ARBA" id="ARBA00023268"/>
    </source>
</evidence>
<reference evidence="22 23" key="2">
    <citation type="submission" date="2018-06" db="EMBL/GenBank/DDBJ databases">
        <title>Marinobactersediminissp. nov, a moderately halophilic bacterium isolated from marine solar saltern.</title>
        <authorList>
            <person name="Zhang Y."/>
        </authorList>
    </citation>
    <scope>NUCLEOTIDE SEQUENCE [LARGE SCALE GENOMIC DNA]</scope>
    <source>
        <strain evidence="22 23">F01</strain>
    </source>
</reference>
<dbReference type="SUPFAM" id="SSF64153">
    <property type="entry name" value="YjeF N-terminal domain-like"/>
    <property type="match status" value="1"/>
</dbReference>
<dbReference type="PROSITE" id="PS01050">
    <property type="entry name" value="YJEF_C_2"/>
    <property type="match status" value="1"/>
</dbReference>
<comment type="cofactor">
    <cofactor evidence="18 19">
        <name>K(+)</name>
        <dbReference type="ChEBI" id="CHEBI:29103"/>
    </cofactor>
    <text evidence="18 19">Binds 1 potassium ion per subunit.</text>
</comment>
<keyword evidence="23" id="KW-1185">Reference proteome</keyword>
<evidence type="ECO:0000256" key="11">
    <source>
        <dbReference type="ARBA" id="ARBA00023235"/>
    </source>
</evidence>
<comment type="function">
    <text evidence="17">Catalyzes the dehydration of the S-form of NAD(P)HX at the expense of ADP, which is converted to AMP. Together with NAD(P)HX epimerase, which catalyzes the epimerization of the S- and R-forms, the enzyme allows the repair of both epimers of NAD(P)HX, a damaged form of NAD(P)H that is a result of enzymatic or heat-dependent hydration.</text>
</comment>
<evidence type="ECO:0000256" key="4">
    <source>
        <dbReference type="ARBA" id="ARBA00009524"/>
    </source>
</evidence>
<evidence type="ECO:0000256" key="1">
    <source>
        <dbReference type="ARBA" id="ARBA00000013"/>
    </source>
</evidence>
<dbReference type="InterPro" id="IPR030677">
    <property type="entry name" value="Nnr"/>
</dbReference>
<feature type="binding site" evidence="17">
    <location>
        <position position="448"/>
    </location>
    <ligand>
        <name>AMP</name>
        <dbReference type="ChEBI" id="CHEBI:456215"/>
    </ligand>
</feature>
<protein>
    <recommendedName>
        <fullName evidence="19">Bifunctional NAD(P)H-hydrate repair enzyme</fullName>
    </recommendedName>
    <alternativeName>
        <fullName evidence="19">Nicotinamide nucleotide repair protein</fullName>
    </alternativeName>
    <domain>
        <recommendedName>
            <fullName evidence="19">ADP-dependent (S)-NAD(P)H-hydrate dehydratase</fullName>
            <ecNumber evidence="19">4.2.1.136</ecNumber>
        </recommendedName>
        <alternativeName>
            <fullName evidence="19">ADP-dependent NAD(P)HX dehydratase</fullName>
        </alternativeName>
    </domain>
    <domain>
        <recommendedName>
            <fullName evidence="19">NAD(P)H-hydrate epimerase</fullName>
            <ecNumber evidence="19">5.1.99.6</ecNumber>
        </recommendedName>
    </domain>
</protein>
<keyword evidence="5 18" id="KW-0479">Metal-binding</keyword>
<feature type="binding site" evidence="18">
    <location>
        <position position="138"/>
    </location>
    <ligand>
        <name>K(+)</name>
        <dbReference type="ChEBI" id="CHEBI:29103"/>
    </ligand>
</feature>
<feature type="binding site" evidence="17">
    <location>
        <position position="382"/>
    </location>
    <ligand>
        <name>(6S)-NADPHX</name>
        <dbReference type="ChEBI" id="CHEBI:64076"/>
    </ligand>
</feature>
<dbReference type="Gene3D" id="3.40.1190.20">
    <property type="match status" value="1"/>
</dbReference>
<evidence type="ECO:0000256" key="6">
    <source>
        <dbReference type="ARBA" id="ARBA00022741"/>
    </source>
</evidence>
<comment type="similarity">
    <text evidence="3 19">In the N-terminal section; belongs to the NnrE/AIBP family.</text>
</comment>
<comment type="caution">
    <text evidence="18">Lacks conserved residue(s) required for the propagation of feature annotation.</text>
</comment>
<feature type="binding site" evidence="18">
    <location>
        <position position="68"/>
    </location>
    <ligand>
        <name>K(+)</name>
        <dbReference type="ChEBI" id="CHEBI:29103"/>
    </ligand>
</feature>
<dbReference type="NCBIfam" id="TIGR00196">
    <property type="entry name" value="yjeF_cterm"/>
    <property type="match status" value="1"/>
</dbReference>
<dbReference type="InterPro" id="IPR000631">
    <property type="entry name" value="CARKD"/>
</dbReference>
<evidence type="ECO:0000313" key="23">
    <source>
        <dbReference type="Proteomes" id="UP000253987"/>
    </source>
</evidence>
<accession>A0A2V3ZIN1</accession>
<reference evidence="23" key="1">
    <citation type="submission" date="2018-05" db="EMBL/GenBank/DDBJ databases">
        <authorList>
            <person name="Lu D."/>
        </authorList>
    </citation>
    <scope>NUCLEOTIDE SEQUENCE [LARGE SCALE GENOMIC DNA]</scope>
    <source>
        <strain evidence="23">F01</strain>
    </source>
</reference>
<evidence type="ECO:0000256" key="15">
    <source>
        <dbReference type="ARBA" id="ARBA00048238"/>
    </source>
</evidence>
<name>A0A2V3ZIN1_9GAMM</name>
<comment type="similarity">
    <text evidence="18">Belongs to the NnrE/AIBP family.</text>
</comment>
<keyword evidence="7 17" id="KW-0067">ATP-binding</keyword>
<evidence type="ECO:0000256" key="12">
    <source>
        <dbReference type="ARBA" id="ARBA00023239"/>
    </source>
</evidence>
<evidence type="ECO:0000256" key="8">
    <source>
        <dbReference type="ARBA" id="ARBA00022857"/>
    </source>
</evidence>
<evidence type="ECO:0000256" key="3">
    <source>
        <dbReference type="ARBA" id="ARBA00006001"/>
    </source>
</evidence>
<dbReference type="NCBIfam" id="TIGR00197">
    <property type="entry name" value="yjeF_nterm"/>
    <property type="match status" value="1"/>
</dbReference>
<dbReference type="GO" id="GO:0005524">
    <property type="term" value="F:ATP binding"/>
    <property type="evidence" value="ECO:0007669"/>
    <property type="project" value="UniProtKB-UniRule"/>
</dbReference>
<evidence type="ECO:0000256" key="5">
    <source>
        <dbReference type="ARBA" id="ARBA00022723"/>
    </source>
</evidence>
<dbReference type="Proteomes" id="UP000253987">
    <property type="component" value="Unassembled WGS sequence"/>
</dbReference>
<comment type="similarity">
    <text evidence="17">Belongs to the NnrD/CARKD family.</text>
</comment>
<comment type="catalytic activity">
    <reaction evidence="2 18 19">
        <text>(6R)-NADPHX = (6S)-NADPHX</text>
        <dbReference type="Rhea" id="RHEA:32227"/>
        <dbReference type="ChEBI" id="CHEBI:64076"/>
        <dbReference type="ChEBI" id="CHEBI:64077"/>
        <dbReference type="EC" id="5.1.99.6"/>
    </reaction>
</comment>
<sequence>MRLSEDHSLPEDLYSADAVREIDHYVIDQQGVDGFELMQAAAASAFRRLVRYWPEPGRILVLCGAGNNGGDGYLVAANAARHGLDVDCLAVAPTEKLSGDARKAWQKAVADGVRVRELADTDESEVGEHFANAGLIVDAMLGTGVTGAPREPFASMIRQANEALAPVLAIDLPSGLNATTGTVAGETIRASATVTFIGLKAGLFTGQGPECAGEVAFESLDTDDWATESGQPRLARRVDWAGIRKSIPRRPRVAHKGRFGHVLIVAGDRGFGGAGLMAAEAASRSGAGMVTLATRPEYVAPALARCPSVMVQGLIHGSELPALISAADVIVCGPGIGQGAWGQQMLQQVVASGKPRVLDADALNLMASRVAQPAEHQILTPHPGEAARLLECEVGDIENDRVQAAEEIRRLFGGVVLLKGAGTVVASGHSSPDIISGSNPGMATGGMGDVLSGVLGSLYAQLGDAHLAASAAAALHLAAANRASGTCGYMGLLPVDVIDALPRVLMESESGSVPWNGEQGAIAE</sequence>